<protein>
    <submittedName>
        <fullName evidence="3">ATPase, AAA-type, core</fullName>
    </submittedName>
</protein>
<dbReference type="InterPro" id="IPR027417">
    <property type="entry name" value="P-loop_NTPase"/>
</dbReference>
<dbReference type="EMBL" id="PKPP01003681">
    <property type="protein sequence ID" value="PWA68217.1"/>
    <property type="molecule type" value="Genomic_DNA"/>
</dbReference>
<comment type="caution">
    <text evidence="3">The sequence shown here is derived from an EMBL/GenBank/DDBJ whole genome shotgun (WGS) entry which is preliminary data.</text>
</comment>
<dbReference type="PANTHER" id="PTHR23070">
    <property type="entry name" value="BCS1 AAA-TYPE ATPASE"/>
    <property type="match status" value="1"/>
</dbReference>
<evidence type="ECO:0000313" key="3">
    <source>
        <dbReference type="EMBL" id="PWA68217.1"/>
    </source>
</evidence>
<proteinExistence type="predicted"/>
<dbReference type="GO" id="GO:0016787">
    <property type="term" value="F:hydrolase activity"/>
    <property type="evidence" value="ECO:0007669"/>
    <property type="project" value="UniProtKB-KW"/>
</dbReference>
<keyword evidence="4" id="KW-1185">Reference proteome</keyword>
<dbReference type="SUPFAM" id="SSF52540">
    <property type="entry name" value="P-loop containing nucleoside triphosphate hydrolases"/>
    <property type="match status" value="1"/>
</dbReference>
<dbReference type="STRING" id="35608.A0A2U1N403"/>
<evidence type="ECO:0000259" key="2">
    <source>
        <dbReference type="Pfam" id="PF14363"/>
    </source>
</evidence>
<dbReference type="InterPro" id="IPR025753">
    <property type="entry name" value="AAA_N_dom"/>
</dbReference>
<dbReference type="Proteomes" id="UP000245207">
    <property type="component" value="Unassembled WGS sequence"/>
</dbReference>
<dbReference type="InterPro" id="IPR050747">
    <property type="entry name" value="Mitochondrial_chaperone_BCS1"/>
</dbReference>
<accession>A0A2U1N403</accession>
<gene>
    <name evidence="3" type="ORF">CTI12_AA311060</name>
</gene>
<feature type="domain" description="AAA-type ATPase N-terminal" evidence="2">
    <location>
        <begin position="116"/>
        <end position="202"/>
    </location>
</feature>
<dbReference type="OrthoDB" id="10251412at2759"/>
<reference evidence="3 4" key="1">
    <citation type="journal article" date="2018" name="Mol. Plant">
        <title>The genome of Artemisia annua provides insight into the evolution of Asteraceae family and artemisinin biosynthesis.</title>
        <authorList>
            <person name="Shen Q."/>
            <person name="Zhang L."/>
            <person name="Liao Z."/>
            <person name="Wang S."/>
            <person name="Yan T."/>
            <person name="Shi P."/>
            <person name="Liu M."/>
            <person name="Fu X."/>
            <person name="Pan Q."/>
            <person name="Wang Y."/>
            <person name="Lv Z."/>
            <person name="Lu X."/>
            <person name="Zhang F."/>
            <person name="Jiang W."/>
            <person name="Ma Y."/>
            <person name="Chen M."/>
            <person name="Hao X."/>
            <person name="Li L."/>
            <person name="Tang Y."/>
            <person name="Lv G."/>
            <person name="Zhou Y."/>
            <person name="Sun X."/>
            <person name="Brodelius P.E."/>
            <person name="Rose J.K.C."/>
            <person name="Tang K."/>
        </authorList>
    </citation>
    <scope>NUCLEOTIDE SEQUENCE [LARGE SCALE GENOMIC DNA]</scope>
    <source>
        <strain evidence="4">cv. Huhao1</strain>
        <tissue evidence="3">Leaf</tissue>
    </source>
</reference>
<dbReference type="AlphaFoldDB" id="A0A2U1N403"/>
<sequence>MHYQHFDLDQPSENITTHYDFDAKYSGEVVSGADEFSGKFSGEFSMLNTLLDSEPTHEEVLGDNGVEDEFQTMDDVYSKLVDSKKSTKMKKSKSLKVGFKEDYSDDDDVAAGLFDKYLHRLIGYFNTYMISIEVHEYQGCWNERNEAYKAIEHYLSTIARPVDRAKHLKASVVKINCKYNVVLSTMDNDYGDVIDEFKGINIRRRYFKLTCHEKHREFIIKDYINHVMEEGKAIAKNTRHRKLYAQGGEEYYNATGSMWCGVHFEHPSNFVSYTCNGRGKKKDIIKDLKWFRKSKGFYRKTSSKSLIVLEDIDCSLDLTGKRILKDIIAKKDKKKKRSEMTVSELLNSVGDGLWAACGSGKIIVFATNHIEKLDQFTKRWCTLRCSSIVL</sequence>
<dbReference type="Pfam" id="PF14363">
    <property type="entry name" value="AAA_assoc"/>
    <property type="match status" value="1"/>
</dbReference>
<organism evidence="3 4">
    <name type="scientific">Artemisia annua</name>
    <name type="common">Sweet wormwood</name>
    <dbReference type="NCBI Taxonomy" id="35608"/>
    <lineage>
        <taxon>Eukaryota</taxon>
        <taxon>Viridiplantae</taxon>
        <taxon>Streptophyta</taxon>
        <taxon>Embryophyta</taxon>
        <taxon>Tracheophyta</taxon>
        <taxon>Spermatophyta</taxon>
        <taxon>Magnoliopsida</taxon>
        <taxon>eudicotyledons</taxon>
        <taxon>Gunneridae</taxon>
        <taxon>Pentapetalae</taxon>
        <taxon>asterids</taxon>
        <taxon>campanulids</taxon>
        <taxon>Asterales</taxon>
        <taxon>Asteraceae</taxon>
        <taxon>Asteroideae</taxon>
        <taxon>Anthemideae</taxon>
        <taxon>Artemisiinae</taxon>
        <taxon>Artemisia</taxon>
    </lineage>
</organism>
<evidence type="ECO:0000313" key="4">
    <source>
        <dbReference type="Proteomes" id="UP000245207"/>
    </source>
</evidence>
<dbReference type="Gene3D" id="3.40.50.300">
    <property type="entry name" value="P-loop containing nucleotide triphosphate hydrolases"/>
    <property type="match status" value="1"/>
</dbReference>
<keyword evidence="1" id="KW-0378">Hydrolase</keyword>
<evidence type="ECO:0000256" key="1">
    <source>
        <dbReference type="ARBA" id="ARBA00022801"/>
    </source>
</evidence>
<name>A0A2U1N403_ARTAN</name>